<dbReference type="Gene3D" id="2.40.50.40">
    <property type="match status" value="1"/>
</dbReference>
<sequence>TSSYTLELPLEMRECRIHPTFHISLLRKHEANNNTLCLKREASTFYDVGTSEETEWVVDKILAHQWEGQAMSFLIKWNLGDTSWEPYNNCKELEALDEYLELAGVKSWRQLPRRLTPHVPRKR</sequence>
<dbReference type="SUPFAM" id="SSF54160">
    <property type="entry name" value="Chromo domain-like"/>
    <property type="match status" value="1"/>
</dbReference>
<dbReference type="HOGENOM" id="CLU_132807_1_0_1"/>
<dbReference type="OrthoDB" id="2641861at2759"/>
<dbReference type="InterPro" id="IPR016197">
    <property type="entry name" value="Chromo-like_dom_sf"/>
</dbReference>
<feature type="non-terminal residue" evidence="1">
    <location>
        <position position="1"/>
    </location>
</feature>
<evidence type="ECO:0000313" key="1">
    <source>
        <dbReference type="EMBL" id="KIJ59000.1"/>
    </source>
</evidence>
<protein>
    <recommendedName>
        <fullName evidence="3">Chromo domain-containing protein</fullName>
    </recommendedName>
</protein>
<dbReference type="Proteomes" id="UP000053820">
    <property type="component" value="Unassembled WGS sequence"/>
</dbReference>
<gene>
    <name evidence="1" type="ORF">HYDPIDRAFT_101556</name>
</gene>
<organism evidence="1 2">
    <name type="scientific">Hydnomerulius pinastri MD-312</name>
    <dbReference type="NCBI Taxonomy" id="994086"/>
    <lineage>
        <taxon>Eukaryota</taxon>
        <taxon>Fungi</taxon>
        <taxon>Dikarya</taxon>
        <taxon>Basidiomycota</taxon>
        <taxon>Agaricomycotina</taxon>
        <taxon>Agaricomycetes</taxon>
        <taxon>Agaricomycetidae</taxon>
        <taxon>Boletales</taxon>
        <taxon>Boletales incertae sedis</taxon>
        <taxon>Leucogyrophana</taxon>
    </lineage>
</organism>
<proteinExistence type="predicted"/>
<evidence type="ECO:0000313" key="2">
    <source>
        <dbReference type="Proteomes" id="UP000053820"/>
    </source>
</evidence>
<reference evidence="1 2" key="1">
    <citation type="submission" date="2014-04" db="EMBL/GenBank/DDBJ databases">
        <title>Evolutionary Origins and Diversification of the Mycorrhizal Mutualists.</title>
        <authorList>
            <consortium name="DOE Joint Genome Institute"/>
            <consortium name="Mycorrhizal Genomics Consortium"/>
            <person name="Kohler A."/>
            <person name="Kuo A."/>
            <person name="Nagy L.G."/>
            <person name="Floudas D."/>
            <person name="Copeland A."/>
            <person name="Barry K.W."/>
            <person name="Cichocki N."/>
            <person name="Veneault-Fourrey C."/>
            <person name="LaButti K."/>
            <person name="Lindquist E.A."/>
            <person name="Lipzen A."/>
            <person name="Lundell T."/>
            <person name="Morin E."/>
            <person name="Murat C."/>
            <person name="Riley R."/>
            <person name="Ohm R."/>
            <person name="Sun H."/>
            <person name="Tunlid A."/>
            <person name="Henrissat B."/>
            <person name="Grigoriev I.V."/>
            <person name="Hibbett D.S."/>
            <person name="Martin F."/>
        </authorList>
    </citation>
    <scope>NUCLEOTIDE SEQUENCE [LARGE SCALE GENOMIC DNA]</scope>
    <source>
        <strain evidence="1 2">MD-312</strain>
    </source>
</reference>
<name>A0A0C9VMV7_9AGAM</name>
<dbReference type="AlphaFoldDB" id="A0A0C9VMV7"/>
<dbReference type="EMBL" id="KN839901">
    <property type="protein sequence ID" value="KIJ59000.1"/>
    <property type="molecule type" value="Genomic_DNA"/>
</dbReference>
<evidence type="ECO:0008006" key="3">
    <source>
        <dbReference type="Google" id="ProtNLM"/>
    </source>
</evidence>
<keyword evidence="2" id="KW-1185">Reference proteome</keyword>
<accession>A0A0C9VMV7</accession>
<dbReference type="CDD" id="cd00024">
    <property type="entry name" value="CD_CSD"/>
    <property type="match status" value="1"/>
</dbReference>